<evidence type="ECO:0000313" key="1">
    <source>
        <dbReference type="EMBL" id="MEQ2248280.1"/>
    </source>
</evidence>
<evidence type="ECO:0000313" key="2">
    <source>
        <dbReference type="Proteomes" id="UP001482620"/>
    </source>
</evidence>
<protein>
    <submittedName>
        <fullName evidence="1">Uncharacterized protein</fullName>
    </submittedName>
</protein>
<sequence>MENSPLPPALSDYSSMRLCSTNQRQVRISPKANHPSRLHFKRSLSMEPSVLQLNFDPPPPDLHRLASKFLPNLLRPPIHHQDRIPGGKTS</sequence>
<organism evidence="1 2">
    <name type="scientific">Ilyodon furcidens</name>
    <name type="common">goldbreast splitfin</name>
    <dbReference type="NCBI Taxonomy" id="33524"/>
    <lineage>
        <taxon>Eukaryota</taxon>
        <taxon>Metazoa</taxon>
        <taxon>Chordata</taxon>
        <taxon>Craniata</taxon>
        <taxon>Vertebrata</taxon>
        <taxon>Euteleostomi</taxon>
        <taxon>Actinopterygii</taxon>
        <taxon>Neopterygii</taxon>
        <taxon>Teleostei</taxon>
        <taxon>Neoteleostei</taxon>
        <taxon>Acanthomorphata</taxon>
        <taxon>Ovalentaria</taxon>
        <taxon>Atherinomorphae</taxon>
        <taxon>Cyprinodontiformes</taxon>
        <taxon>Goodeidae</taxon>
        <taxon>Ilyodon</taxon>
    </lineage>
</organism>
<comment type="caution">
    <text evidence="1">The sequence shown here is derived from an EMBL/GenBank/DDBJ whole genome shotgun (WGS) entry which is preliminary data.</text>
</comment>
<dbReference type="EMBL" id="JAHRIQ010082766">
    <property type="protein sequence ID" value="MEQ2248280.1"/>
    <property type="molecule type" value="Genomic_DNA"/>
</dbReference>
<proteinExistence type="predicted"/>
<gene>
    <name evidence="1" type="ORF">ILYODFUR_017605</name>
</gene>
<dbReference type="Proteomes" id="UP001482620">
    <property type="component" value="Unassembled WGS sequence"/>
</dbReference>
<accession>A0ABV0USU8</accession>
<name>A0ABV0USU8_9TELE</name>
<keyword evidence="2" id="KW-1185">Reference proteome</keyword>
<reference evidence="1 2" key="1">
    <citation type="submission" date="2021-06" db="EMBL/GenBank/DDBJ databases">
        <authorList>
            <person name="Palmer J.M."/>
        </authorList>
    </citation>
    <scope>NUCLEOTIDE SEQUENCE [LARGE SCALE GENOMIC DNA]</scope>
    <source>
        <strain evidence="2">if_2019</strain>
        <tissue evidence="1">Muscle</tissue>
    </source>
</reference>